<proteinExistence type="predicted"/>
<gene>
    <name evidence="2" type="ORF">CVLEPA_LOCUS12161</name>
</gene>
<dbReference type="Proteomes" id="UP001642483">
    <property type="component" value="Unassembled WGS sequence"/>
</dbReference>
<comment type="caution">
    <text evidence="2">The sequence shown here is derived from an EMBL/GenBank/DDBJ whole genome shotgun (WGS) entry which is preliminary data.</text>
</comment>
<evidence type="ECO:0000259" key="1">
    <source>
        <dbReference type="Pfam" id="PF20256"/>
    </source>
</evidence>
<dbReference type="EMBL" id="CAWYQH010000090">
    <property type="protein sequence ID" value="CAK8681931.1"/>
    <property type="molecule type" value="Genomic_DNA"/>
</dbReference>
<dbReference type="Gene3D" id="3.30.365.10">
    <property type="entry name" value="Aldehyde oxidase/xanthine dehydrogenase, molybdopterin binding domain"/>
    <property type="match status" value="3"/>
</dbReference>
<keyword evidence="3" id="KW-1185">Reference proteome</keyword>
<organism evidence="2 3">
    <name type="scientific">Clavelina lepadiformis</name>
    <name type="common">Light-bulb sea squirt</name>
    <name type="synonym">Ascidia lepadiformis</name>
    <dbReference type="NCBI Taxonomy" id="159417"/>
    <lineage>
        <taxon>Eukaryota</taxon>
        <taxon>Metazoa</taxon>
        <taxon>Chordata</taxon>
        <taxon>Tunicata</taxon>
        <taxon>Ascidiacea</taxon>
        <taxon>Aplousobranchia</taxon>
        <taxon>Clavelinidae</taxon>
        <taxon>Clavelina</taxon>
    </lineage>
</organism>
<accession>A0ABP0FTR8</accession>
<protein>
    <recommendedName>
        <fullName evidence="1">Aldehyde oxidase/xanthine dehydrogenase second molybdopterin binding domain-containing protein</fullName>
    </recommendedName>
</protein>
<evidence type="ECO:0000313" key="2">
    <source>
        <dbReference type="EMBL" id="CAK8681931.1"/>
    </source>
</evidence>
<dbReference type="InterPro" id="IPR016208">
    <property type="entry name" value="Ald_Oxase/xanthine_DH-like"/>
</dbReference>
<dbReference type="SUPFAM" id="SSF56003">
    <property type="entry name" value="Molybdenum cofactor-binding domain"/>
    <property type="match status" value="1"/>
</dbReference>
<sequence>MYREGDVTHFGQKLENFLAGKCWHECLQRAMFDKRKAEIDIYNTNSRWRKRGISCIPTKFGISFYALHLNQAGALVHVYRDGSVLVTHGGTEMGQGLHTKMIQIASRCLGVPHSRIHLSETSTSTVPNTSPTAGSVSSDINGMAVQNACEIIKERLQPLQAKHPNLTWNKIIENAYFERISLSATGFYSTPEIFSAWNMETGKVGISKPFSYFTYGAAASEVEIDCLTGDHIVLRTNIVMDLGRSLNPGIDIGQIEGAFTQGYGMMTLEEPLYSPKGEMLTRGPGTYKIPGFGDCPKEFNVHLLRGVSNDKAIFSSKAVGEPPLFLASSVFFAIKDAIGYAREDSGLSREFRLDSPASAERIRMTCADRFTKQVFLCN</sequence>
<evidence type="ECO:0000313" key="3">
    <source>
        <dbReference type="Proteomes" id="UP001642483"/>
    </source>
</evidence>
<dbReference type="InterPro" id="IPR046867">
    <property type="entry name" value="AldOxase/xan_DH_MoCoBD2"/>
</dbReference>
<reference evidence="2 3" key="1">
    <citation type="submission" date="2024-02" db="EMBL/GenBank/DDBJ databases">
        <authorList>
            <person name="Daric V."/>
            <person name="Darras S."/>
        </authorList>
    </citation>
    <scope>NUCLEOTIDE SEQUENCE [LARGE SCALE GENOMIC DNA]</scope>
</reference>
<dbReference type="InterPro" id="IPR037165">
    <property type="entry name" value="AldOxase/xan_DH_Mopterin-bd_sf"/>
</dbReference>
<dbReference type="PANTHER" id="PTHR45444:SF3">
    <property type="entry name" value="XANTHINE DEHYDROGENASE"/>
    <property type="match status" value="1"/>
</dbReference>
<dbReference type="Pfam" id="PF20256">
    <property type="entry name" value="MoCoBD_2"/>
    <property type="match status" value="1"/>
</dbReference>
<feature type="domain" description="Aldehyde oxidase/xanthine dehydrogenase second molybdopterin binding" evidence="1">
    <location>
        <begin position="26"/>
        <end position="296"/>
    </location>
</feature>
<dbReference type="PANTHER" id="PTHR45444">
    <property type="entry name" value="XANTHINE DEHYDROGENASE"/>
    <property type="match status" value="1"/>
</dbReference>
<name>A0ABP0FTR8_CLALP</name>